<evidence type="ECO:0000313" key="6">
    <source>
        <dbReference type="Proteomes" id="UP000747399"/>
    </source>
</evidence>
<keyword evidence="4" id="KW-0472">Membrane</keyword>
<feature type="transmembrane region" description="Helical" evidence="4">
    <location>
        <begin position="110"/>
        <end position="130"/>
    </location>
</feature>
<reference evidence="5" key="1">
    <citation type="journal article" date="2021" name="Proc. Natl. Acad. Sci. U.S.A.">
        <title>Three genomes in the algal genus Volvox reveal the fate of a haploid sex-determining region after a transition to homothallism.</title>
        <authorList>
            <person name="Yamamoto K."/>
            <person name="Hamaji T."/>
            <person name="Kawai-Toyooka H."/>
            <person name="Matsuzaki R."/>
            <person name="Takahashi F."/>
            <person name="Nishimura Y."/>
            <person name="Kawachi M."/>
            <person name="Noguchi H."/>
            <person name="Minakuchi Y."/>
            <person name="Umen J.G."/>
            <person name="Toyoda A."/>
            <person name="Nozaki H."/>
        </authorList>
    </citation>
    <scope>NUCLEOTIDE SEQUENCE</scope>
    <source>
        <strain evidence="5">NIES-3780</strain>
    </source>
</reference>
<protein>
    <submittedName>
        <fullName evidence="5">Uncharacterized protein</fullName>
    </submittedName>
</protein>
<accession>A0A8J4BJN3</accession>
<comment type="subcellular location">
    <subcellularLocation>
        <location evidence="1">Cytoplasm</location>
        <location evidence="1">Cytoskeleton</location>
        <location evidence="1">Cilium axoneme</location>
    </subcellularLocation>
</comment>
<dbReference type="Gene3D" id="3.80.10.10">
    <property type="entry name" value="Ribonuclease Inhibitor"/>
    <property type="match status" value="3"/>
</dbReference>
<evidence type="ECO:0000256" key="1">
    <source>
        <dbReference type="ARBA" id="ARBA00004430"/>
    </source>
</evidence>
<feature type="region of interest" description="Disordered" evidence="3">
    <location>
        <begin position="66"/>
        <end position="105"/>
    </location>
</feature>
<dbReference type="InterPro" id="IPR052201">
    <property type="entry name" value="LRR-containing_regulator"/>
</dbReference>
<keyword evidence="4" id="KW-0812">Transmembrane</keyword>
<dbReference type="AlphaFoldDB" id="A0A8J4BJN3"/>
<dbReference type="PANTHER" id="PTHR24111:SF0">
    <property type="entry name" value="LEUCINE-RICH REPEAT-CONTAINING PROTEIN"/>
    <property type="match status" value="1"/>
</dbReference>
<keyword evidence="2" id="KW-0677">Repeat</keyword>
<sequence length="616" mass="63508">MINCKNWNLRSSSPGLTASSQKSACHPKGFRSAPTLFRSDELFSYSFIARAASDGTSIDGKAVSEATRTTAAGGEGAPLGARSRARHRLTQAAEPPQTASVPDSRTDAGIPPLAVAVAAIAGLGVLIALYKKLFLNVGSQAKSAVEALPQTLAQGLQQKRLQRDAQARLNEMSDQLRALPSVDLSAKNLGDEGTAYVVEALAFNTSCRALDLSKNGISGGLGAAALAQVLPGAALSTLVLNTNSLGDGGAEQLAKVIAGHPHLTTLDLGQNGIGDAGAAALAEAIKLNTRLQRLDLSGNAIDKDGAAALAAALAASTTLEVLVLTDNYLSEAGALSLADALRANNSLKELHLKGNEIGDAGVSAICEALMARHGDITVLDLGNNSLTEAGAAVLTRMLSLKRSLKELNLYMNDIGDSGVAKMAHAIADNKGLAVLDVGGNNIGPKGVAALVGALRNHGSLTSLELGYNPLGPEGTKTVTDLAKFNLPKLSTLKMGWCKVAGGDGARALSDLLLLNNTLSHVDLRGNALGNDGAILLSRGLKAAENSKIVDLDLGYNEIKDDGACALAQALKANPEGAPKELKLNSNYITRFGQVALSEAVDMVFEMGKGKMTTVHF</sequence>
<dbReference type="Proteomes" id="UP000747399">
    <property type="component" value="Unassembled WGS sequence"/>
</dbReference>
<dbReference type="EMBL" id="BNCO01000052">
    <property type="protein sequence ID" value="GIL62692.1"/>
    <property type="molecule type" value="Genomic_DNA"/>
</dbReference>
<proteinExistence type="predicted"/>
<dbReference type="PANTHER" id="PTHR24111">
    <property type="entry name" value="LEUCINE-RICH REPEAT-CONTAINING PROTEIN 34"/>
    <property type="match status" value="1"/>
</dbReference>
<comment type="caution">
    <text evidence="5">The sequence shown here is derived from an EMBL/GenBank/DDBJ whole genome shotgun (WGS) entry which is preliminary data.</text>
</comment>
<dbReference type="SUPFAM" id="SSF52047">
    <property type="entry name" value="RNI-like"/>
    <property type="match status" value="2"/>
</dbReference>
<evidence type="ECO:0000256" key="3">
    <source>
        <dbReference type="SAM" id="MobiDB-lite"/>
    </source>
</evidence>
<dbReference type="InterPro" id="IPR032675">
    <property type="entry name" value="LRR_dom_sf"/>
</dbReference>
<dbReference type="SMART" id="SM00368">
    <property type="entry name" value="LRR_RI"/>
    <property type="match status" value="13"/>
</dbReference>
<keyword evidence="4" id="KW-1133">Transmembrane helix</keyword>
<dbReference type="InterPro" id="IPR001611">
    <property type="entry name" value="Leu-rich_rpt"/>
</dbReference>
<evidence type="ECO:0000256" key="2">
    <source>
        <dbReference type="ARBA" id="ARBA00022737"/>
    </source>
</evidence>
<gene>
    <name evidence="5" type="ORF">Vafri_16870</name>
</gene>
<dbReference type="GO" id="GO:0005930">
    <property type="term" value="C:axoneme"/>
    <property type="evidence" value="ECO:0007669"/>
    <property type="project" value="UniProtKB-SubCell"/>
</dbReference>
<name>A0A8J4BJN3_9CHLO</name>
<dbReference type="Pfam" id="PF13516">
    <property type="entry name" value="LRR_6"/>
    <property type="match status" value="8"/>
</dbReference>
<keyword evidence="6" id="KW-1185">Reference proteome</keyword>
<evidence type="ECO:0000256" key="4">
    <source>
        <dbReference type="SAM" id="Phobius"/>
    </source>
</evidence>
<organism evidence="5 6">
    <name type="scientific">Volvox africanus</name>
    <dbReference type="NCBI Taxonomy" id="51714"/>
    <lineage>
        <taxon>Eukaryota</taxon>
        <taxon>Viridiplantae</taxon>
        <taxon>Chlorophyta</taxon>
        <taxon>core chlorophytes</taxon>
        <taxon>Chlorophyceae</taxon>
        <taxon>CS clade</taxon>
        <taxon>Chlamydomonadales</taxon>
        <taxon>Volvocaceae</taxon>
        <taxon>Volvox</taxon>
    </lineage>
</organism>
<evidence type="ECO:0000313" key="5">
    <source>
        <dbReference type="EMBL" id="GIL62692.1"/>
    </source>
</evidence>